<proteinExistence type="inferred from homology"/>
<dbReference type="PANTHER" id="PTHR30327">
    <property type="entry name" value="UNCHARACTERIZED PROTEIN YQGE"/>
    <property type="match status" value="1"/>
</dbReference>
<dbReference type="Proteomes" id="UP001485459">
    <property type="component" value="Chromosome"/>
</dbReference>
<dbReference type="InterPro" id="IPR003774">
    <property type="entry name" value="AlgH-like"/>
</dbReference>
<dbReference type="EMBL" id="CP149822">
    <property type="protein sequence ID" value="WZN39898.1"/>
    <property type="molecule type" value="Genomic_DNA"/>
</dbReference>
<reference evidence="3" key="1">
    <citation type="submission" date="2024-03" db="EMBL/GenBank/DDBJ databases">
        <title>Chitinophaga horti sp. nov., isolated from garden soil.</title>
        <authorList>
            <person name="Lee D.S."/>
            <person name="Han D.M."/>
            <person name="Baek J.H."/>
            <person name="Choi D.G."/>
            <person name="Jeon J.H."/>
            <person name="Jeon C.O."/>
        </authorList>
    </citation>
    <scope>NUCLEOTIDE SEQUENCE [LARGE SCALE GENOMIC DNA]</scope>
    <source>
        <strain evidence="3">GPA1</strain>
    </source>
</reference>
<dbReference type="RefSeq" id="WP_341834862.1">
    <property type="nucleotide sequence ID" value="NZ_CP149822.1"/>
</dbReference>
<comment type="similarity">
    <text evidence="1">Belongs to the UPF0301 (AlgH) family.</text>
</comment>
<evidence type="ECO:0000256" key="1">
    <source>
        <dbReference type="ARBA" id="ARBA00009600"/>
    </source>
</evidence>
<dbReference type="Pfam" id="PF02622">
    <property type="entry name" value="DUF179"/>
    <property type="match status" value="1"/>
</dbReference>
<dbReference type="Gene3D" id="3.40.1740.10">
    <property type="entry name" value="VC0467-like"/>
    <property type="match status" value="1"/>
</dbReference>
<protein>
    <submittedName>
        <fullName evidence="2">YqgE/AlgH family protein</fullName>
    </submittedName>
</protein>
<dbReference type="SUPFAM" id="SSF143456">
    <property type="entry name" value="VC0467-like"/>
    <property type="match status" value="1"/>
</dbReference>
<evidence type="ECO:0000313" key="3">
    <source>
        <dbReference type="Proteomes" id="UP001485459"/>
    </source>
</evidence>
<name>A0ABZ2YJJ3_9BACT</name>
<dbReference type="PANTHER" id="PTHR30327:SF1">
    <property type="entry name" value="UPF0301 PROTEIN YQGE"/>
    <property type="match status" value="1"/>
</dbReference>
<sequence length="146" mass="16048">MQTGIFIHSTPELDGSIFEKTVIFIAEHNAKGALGFVTNQPYPRGLNELEEFRHVKAFPLLLGGPVDQEHLYFIHRRPELISGGVAVGGGVYLGGDFKTAVDLINNNTLTGRDIKIFIGYCGWDAGELEAEIEEGSWKILEAATLF</sequence>
<evidence type="ECO:0000313" key="2">
    <source>
        <dbReference type="EMBL" id="WZN39898.1"/>
    </source>
</evidence>
<accession>A0ABZ2YJJ3</accession>
<gene>
    <name evidence="2" type="ORF">WJU16_18130</name>
</gene>
<keyword evidence="3" id="KW-1185">Reference proteome</keyword>
<organism evidence="2 3">
    <name type="scientific">Chitinophaga pollutisoli</name>
    <dbReference type="NCBI Taxonomy" id="3133966"/>
    <lineage>
        <taxon>Bacteria</taxon>
        <taxon>Pseudomonadati</taxon>
        <taxon>Bacteroidota</taxon>
        <taxon>Chitinophagia</taxon>
        <taxon>Chitinophagales</taxon>
        <taxon>Chitinophagaceae</taxon>
        <taxon>Chitinophaga</taxon>
    </lineage>
</organism>